<protein>
    <submittedName>
        <fullName evidence="4">L-2-hydroxyglutarate oxidase LhgO</fullName>
        <ecNumber evidence="4">1.1.3.15</ecNumber>
    </submittedName>
</protein>
<dbReference type="InterPro" id="IPR036188">
    <property type="entry name" value="FAD/NAD-bd_sf"/>
</dbReference>
<reference evidence="4" key="1">
    <citation type="submission" date="2019-08" db="EMBL/GenBank/DDBJ databases">
        <authorList>
            <person name="Kucharzyk K."/>
            <person name="Murdoch R.W."/>
            <person name="Higgins S."/>
            <person name="Loffler F."/>
        </authorList>
    </citation>
    <scope>NUCLEOTIDE SEQUENCE</scope>
</reference>
<feature type="domain" description="BFD-like [2Fe-2S]-binding" evidence="3">
    <location>
        <begin position="393"/>
        <end position="446"/>
    </location>
</feature>
<dbReference type="Gene3D" id="3.50.50.60">
    <property type="entry name" value="FAD/NAD(P)-binding domain"/>
    <property type="match status" value="1"/>
</dbReference>
<dbReference type="GO" id="GO:0003973">
    <property type="term" value="F:(S)-2-hydroxy-acid oxidase activity"/>
    <property type="evidence" value="ECO:0007669"/>
    <property type="project" value="UniProtKB-EC"/>
</dbReference>
<dbReference type="EMBL" id="VSSQ01011574">
    <property type="protein sequence ID" value="MPM47185.1"/>
    <property type="molecule type" value="Genomic_DNA"/>
</dbReference>
<dbReference type="CDD" id="cd19946">
    <property type="entry name" value="GlpA-like_Fer2_BFD-like"/>
    <property type="match status" value="1"/>
</dbReference>
<comment type="caution">
    <text evidence="4">The sequence shown here is derived from an EMBL/GenBank/DDBJ whole genome shotgun (WGS) entry which is preliminary data.</text>
</comment>
<evidence type="ECO:0000256" key="1">
    <source>
        <dbReference type="SAM" id="MobiDB-lite"/>
    </source>
</evidence>
<dbReference type="SUPFAM" id="SSF54373">
    <property type="entry name" value="FAD-linked reductases, C-terminal domain"/>
    <property type="match status" value="1"/>
</dbReference>
<dbReference type="InterPro" id="IPR006076">
    <property type="entry name" value="FAD-dep_OxRdtase"/>
</dbReference>
<dbReference type="InterPro" id="IPR007419">
    <property type="entry name" value="BFD-like_2Fe2S-bd_dom"/>
</dbReference>
<evidence type="ECO:0000313" key="4">
    <source>
        <dbReference type="EMBL" id="MPM47185.1"/>
    </source>
</evidence>
<proteinExistence type="predicted"/>
<dbReference type="EC" id="1.1.3.15" evidence="4"/>
<feature type="domain" description="FAD dependent oxidoreductase" evidence="2">
    <location>
        <begin position="3"/>
        <end position="348"/>
    </location>
</feature>
<accession>A0A645A1W9</accession>
<dbReference type="Pfam" id="PF04324">
    <property type="entry name" value="Fer2_BFD"/>
    <property type="match status" value="1"/>
</dbReference>
<keyword evidence="4" id="KW-0560">Oxidoreductase</keyword>
<evidence type="ECO:0000259" key="3">
    <source>
        <dbReference type="Pfam" id="PF04324"/>
    </source>
</evidence>
<dbReference type="InterPro" id="IPR052745">
    <property type="entry name" value="G3P_Oxidase/Oxidoreductase"/>
</dbReference>
<name>A0A645A1W9_9ZZZZ</name>
<gene>
    <name evidence="4" type="primary">lhgO_9</name>
    <name evidence="4" type="ORF">SDC9_93893</name>
</gene>
<dbReference type="PANTHER" id="PTHR42720">
    <property type="entry name" value="GLYCEROL-3-PHOSPHATE DEHYDROGENASE"/>
    <property type="match status" value="1"/>
</dbReference>
<dbReference type="InterPro" id="IPR041854">
    <property type="entry name" value="BFD-like_2Fe2S-bd_dom_sf"/>
</dbReference>
<feature type="region of interest" description="Disordered" evidence="1">
    <location>
        <begin position="453"/>
        <end position="478"/>
    </location>
</feature>
<sequence>MYDIVIIGAGIIGSAVAYNLGKYEGNFLVLEKENDVAMRTSKANSAIIHGGYDCAVNSLKAKLNVAGNRLYPALAKELNFPFEPIGSLVLAFDQEEVQQLEFLLDQGRQNGVLNLSIIDHDQIMKLEPHVNINVIKALYAPSAGIICPYEATLALAQSAAVNQVVFRFDYAVTEITKVADHFLINNEIETRYIINAAGIYSDQIAALIGDQRYTVIPRKGEYLLLDKTEELFHHVLFQTPTKMGKGVLITPTIDHNTLVGPTAVDISDKEDESVSAEGIQLIKTTALKTSDKLNFRKVITEFSGLRAVCGDDFIIEPSVADNHFINLIGIASPGLASAPAIGEYVMELLSKNRFQLVKKAHYQTGRAKPIRITELSLEQYDQLIKTQPAYGKIVCRCEVVSEQEIVNAVTGLLPAVSVDGVKRRTRAGMGRCQSGFCSVRTMELIARHQHRSMTDINKSTNHSPIVYQPTKGETDHED</sequence>
<dbReference type="Gene3D" id="3.30.9.10">
    <property type="entry name" value="D-Amino Acid Oxidase, subunit A, domain 2"/>
    <property type="match status" value="1"/>
</dbReference>
<dbReference type="SUPFAM" id="SSF51905">
    <property type="entry name" value="FAD/NAD(P)-binding domain"/>
    <property type="match status" value="1"/>
</dbReference>
<dbReference type="PANTHER" id="PTHR42720:SF1">
    <property type="entry name" value="GLYCEROL 3-PHOSPHATE OXIDASE"/>
    <property type="match status" value="1"/>
</dbReference>
<feature type="compositionally biased region" description="Polar residues" evidence="1">
    <location>
        <begin position="454"/>
        <end position="463"/>
    </location>
</feature>
<dbReference type="Gene3D" id="1.10.10.1100">
    <property type="entry name" value="BFD-like [2Fe-2S]-binding domain"/>
    <property type="match status" value="1"/>
</dbReference>
<evidence type="ECO:0000259" key="2">
    <source>
        <dbReference type="Pfam" id="PF01266"/>
    </source>
</evidence>
<organism evidence="4">
    <name type="scientific">bioreactor metagenome</name>
    <dbReference type="NCBI Taxonomy" id="1076179"/>
    <lineage>
        <taxon>unclassified sequences</taxon>
        <taxon>metagenomes</taxon>
        <taxon>ecological metagenomes</taxon>
    </lineage>
</organism>
<dbReference type="Pfam" id="PF01266">
    <property type="entry name" value="DAO"/>
    <property type="match status" value="1"/>
</dbReference>
<dbReference type="AlphaFoldDB" id="A0A645A1W9"/>